<evidence type="ECO:0000313" key="2">
    <source>
        <dbReference type="EMBL" id="WUI85919.1"/>
    </source>
</evidence>
<proteinExistence type="predicted"/>
<keyword evidence="3" id="KW-1185">Reference proteome</keyword>
<organism evidence="2 3">
    <name type="scientific">Micromonospora zamorensis</name>
    <dbReference type="NCBI Taxonomy" id="709883"/>
    <lineage>
        <taxon>Bacteria</taxon>
        <taxon>Bacillati</taxon>
        <taxon>Actinomycetota</taxon>
        <taxon>Actinomycetes</taxon>
        <taxon>Micromonosporales</taxon>
        <taxon>Micromonosporaceae</taxon>
        <taxon>Micromonospora</taxon>
    </lineage>
</organism>
<evidence type="ECO:0000256" key="1">
    <source>
        <dbReference type="SAM" id="Phobius"/>
    </source>
</evidence>
<name>A0ABZ1PQY0_9ACTN</name>
<sequence length="251" mass="26853">MVAGYASFSHIFNVARQAGEHVSVAAVLPLSIDGLILVGTLAMLEDKRSNRKPGLPGRLAVAFGIVATLAANAASARPGIELTADTPYLSKEQRQLVSSIIGSKIPVADLVESWHQVGPRVTATWTVRKRPPARVSVDQVRKHLPRLAEPEFHIGQGAGDRPVALSLRDDSPHSAVSAGKSVLAELIAVQVLARGGHVVILDRKGSHRRALGLAKVDYCTKPTQMHNALVRLAVLADERSTLALHEPEGWD</sequence>
<keyword evidence="1" id="KW-0812">Transmembrane</keyword>
<dbReference type="Proteomes" id="UP001346877">
    <property type="component" value="Chromosome"/>
</dbReference>
<gene>
    <name evidence="2" type="ORF">OG375_04720</name>
</gene>
<dbReference type="Pfam" id="PF10935">
    <property type="entry name" value="DUF2637"/>
    <property type="match status" value="1"/>
</dbReference>
<protein>
    <submittedName>
        <fullName evidence="2">DUF2637 domain-containing protein</fullName>
    </submittedName>
</protein>
<dbReference type="InterPro" id="IPR027417">
    <property type="entry name" value="P-loop_NTPase"/>
</dbReference>
<reference evidence="2 3" key="1">
    <citation type="submission" date="2022-10" db="EMBL/GenBank/DDBJ databases">
        <title>The complete genomes of actinobacterial strains from the NBC collection.</title>
        <authorList>
            <person name="Joergensen T.S."/>
            <person name="Alvarez Arevalo M."/>
            <person name="Sterndorff E.B."/>
            <person name="Faurdal D."/>
            <person name="Vuksanovic O."/>
            <person name="Mourched A.-S."/>
            <person name="Charusanti P."/>
            <person name="Shaw S."/>
            <person name="Blin K."/>
            <person name="Weber T."/>
        </authorList>
    </citation>
    <scope>NUCLEOTIDE SEQUENCE [LARGE SCALE GENOMIC DNA]</scope>
    <source>
        <strain evidence="2 3">NBC_00396</strain>
    </source>
</reference>
<feature type="transmembrane region" description="Helical" evidence="1">
    <location>
        <begin position="22"/>
        <end position="43"/>
    </location>
</feature>
<dbReference type="InterPro" id="IPR021235">
    <property type="entry name" value="DUF2637"/>
</dbReference>
<keyword evidence="1" id="KW-0472">Membrane</keyword>
<dbReference type="EMBL" id="CP107941">
    <property type="protein sequence ID" value="WUI85919.1"/>
    <property type="molecule type" value="Genomic_DNA"/>
</dbReference>
<accession>A0ABZ1PQY0</accession>
<keyword evidence="1" id="KW-1133">Transmembrane helix</keyword>
<dbReference type="SUPFAM" id="SSF52540">
    <property type="entry name" value="P-loop containing nucleoside triphosphate hydrolases"/>
    <property type="match status" value="1"/>
</dbReference>
<evidence type="ECO:0000313" key="3">
    <source>
        <dbReference type="Proteomes" id="UP001346877"/>
    </source>
</evidence>